<sequence length="86" mass="8939">MRFRMFITEAGDAPAAARGSADGQPAFAPPELETVCRVARAHFGTAGAFVAHAEAGTQHVLAADGTLPAPLPVGQRGRNRIEVCRA</sequence>
<name>A0A318IYY8_BURPY</name>
<dbReference type="RefSeq" id="WP_256260569.1">
    <property type="nucleotide sequence ID" value="NZ_QJJY01000001.1"/>
</dbReference>
<accession>A0A318IYY8</accession>
<protein>
    <submittedName>
        <fullName evidence="1">Uncharacterized protein</fullName>
    </submittedName>
</protein>
<dbReference type="AlphaFoldDB" id="A0A318IYY8"/>
<comment type="caution">
    <text evidence="1">The sequence shown here is derived from an EMBL/GenBank/DDBJ whole genome shotgun (WGS) entry which is preliminary data.</text>
</comment>
<evidence type="ECO:0000313" key="2">
    <source>
        <dbReference type="Proteomes" id="UP000247755"/>
    </source>
</evidence>
<dbReference type="EMBL" id="QJJY01000001">
    <property type="protein sequence ID" value="PXX40719.1"/>
    <property type="molecule type" value="Genomic_DNA"/>
</dbReference>
<evidence type="ECO:0000313" key="1">
    <source>
        <dbReference type="EMBL" id="PXX40719.1"/>
    </source>
</evidence>
<dbReference type="Proteomes" id="UP000247755">
    <property type="component" value="Unassembled WGS sequence"/>
</dbReference>
<gene>
    <name evidence="1" type="ORF">NA66_1001329</name>
</gene>
<organism evidence="1 2">
    <name type="scientific">Burkholderia pyrrocinia</name>
    <name type="common">Pseudomonas pyrrocinia</name>
    <dbReference type="NCBI Taxonomy" id="60550"/>
    <lineage>
        <taxon>Bacteria</taxon>
        <taxon>Pseudomonadati</taxon>
        <taxon>Pseudomonadota</taxon>
        <taxon>Betaproteobacteria</taxon>
        <taxon>Burkholderiales</taxon>
        <taxon>Burkholderiaceae</taxon>
        <taxon>Burkholderia</taxon>
        <taxon>Burkholderia cepacia complex</taxon>
    </lineage>
</organism>
<proteinExistence type="predicted"/>
<reference evidence="1 2" key="1">
    <citation type="submission" date="2018-05" db="EMBL/GenBank/DDBJ databases">
        <title>Comparative genomics of bacterial root endophytes of switchgrass collected from native prairies over two seasons.</title>
        <authorList>
            <person name="Tang Y."/>
        </authorList>
    </citation>
    <scope>NUCLEOTIDE SEQUENCE [LARGE SCALE GENOMIC DNA]</scope>
    <source>
        <strain evidence="1 2">NFIX32</strain>
    </source>
</reference>